<keyword evidence="6" id="KW-1185">Reference proteome</keyword>
<name>A0A418YFK9_9GAMM</name>
<accession>A0A418YFK9</accession>
<comment type="caution">
    <text evidence="5">The sequence shown here is derived from an EMBL/GenBank/DDBJ whole genome shotgun (WGS) entry which is preliminary data.</text>
</comment>
<dbReference type="PANTHER" id="PTHR44942:SF4">
    <property type="entry name" value="METHYLTRANSFERASE TYPE 11 DOMAIN-CONTAINING PROTEIN"/>
    <property type="match status" value="1"/>
</dbReference>
<dbReference type="AlphaFoldDB" id="A0A418YFK9"/>
<sequence length="240" mass="26859">MGMSQQYNSHISRHYAAYRPPLHQMILNKLIPLNSHFKQGLDVGCGTGVSTLALTPYCERILAIDPSADMIAQTQAIKGVEYRVATAQECSLEEHKADVVTFAGSLFYAQSESLCIALKRLCQPDAKVLVYDFEVHLDALLQRFDIHTPPSEGGYDHQVNFDNHGIFAPLQQGQETLSIAVSHQQIAHVLLASESRYQLLRDAFHLSDPFQAVVERLITCEAPQTLTADIFYSCYTFSQR</sequence>
<dbReference type="InterPro" id="IPR051052">
    <property type="entry name" value="Diverse_substrate_MTase"/>
</dbReference>
<comment type="similarity">
    <text evidence="1">Belongs to the methyltransferase superfamily.</text>
</comment>
<evidence type="ECO:0000256" key="2">
    <source>
        <dbReference type="ARBA" id="ARBA00022603"/>
    </source>
</evidence>
<dbReference type="Pfam" id="PF08241">
    <property type="entry name" value="Methyltransf_11"/>
    <property type="match status" value="1"/>
</dbReference>
<dbReference type="SUPFAM" id="SSF53335">
    <property type="entry name" value="S-adenosyl-L-methionine-dependent methyltransferases"/>
    <property type="match status" value="1"/>
</dbReference>
<protein>
    <submittedName>
        <fullName evidence="5">Class I SAM-dependent methyltransferase</fullName>
    </submittedName>
</protein>
<dbReference type="EMBL" id="QZCH01000009">
    <property type="protein sequence ID" value="RJG48176.1"/>
    <property type="molecule type" value="Genomic_DNA"/>
</dbReference>
<dbReference type="InterPro" id="IPR013216">
    <property type="entry name" value="Methyltransf_11"/>
</dbReference>
<dbReference type="GO" id="GO:0008757">
    <property type="term" value="F:S-adenosylmethionine-dependent methyltransferase activity"/>
    <property type="evidence" value="ECO:0007669"/>
    <property type="project" value="InterPro"/>
</dbReference>
<evidence type="ECO:0000313" key="6">
    <source>
        <dbReference type="Proteomes" id="UP000283255"/>
    </source>
</evidence>
<dbReference type="InterPro" id="IPR029063">
    <property type="entry name" value="SAM-dependent_MTases_sf"/>
</dbReference>
<evidence type="ECO:0000256" key="3">
    <source>
        <dbReference type="ARBA" id="ARBA00022679"/>
    </source>
</evidence>
<dbReference type="GO" id="GO:0032259">
    <property type="term" value="P:methylation"/>
    <property type="evidence" value="ECO:0007669"/>
    <property type="project" value="UniProtKB-KW"/>
</dbReference>
<dbReference type="PANTHER" id="PTHR44942">
    <property type="entry name" value="METHYLTRANSF_11 DOMAIN-CONTAINING PROTEIN"/>
    <property type="match status" value="1"/>
</dbReference>
<organism evidence="5 6">
    <name type="scientific">Motilimonas pumila</name>
    <dbReference type="NCBI Taxonomy" id="2303987"/>
    <lineage>
        <taxon>Bacteria</taxon>
        <taxon>Pseudomonadati</taxon>
        <taxon>Pseudomonadota</taxon>
        <taxon>Gammaproteobacteria</taxon>
        <taxon>Alteromonadales</taxon>
        <taxon>Alteromonadales genera incertae sedis</taxon>
        <taxon>Motilimonas</taxon>
    </lineage>
</organism>
<proteinExistence type="inferred from homology"/>
<dbReference type="Gene3D" id="3.40.50.150">
    <property type="entry name" value="Vaccinia Virus protein VP39"/>
    <property type="match status" value="1"/>
</dbReference>
<gene>
    <name evidence="5" type="ORF">D1Z90_08910</name>
</gene>
<evidence type="ECO:0000313" key="5">
    <source>
        <dbReference type="EMBL" id="RJG48176.1"/>
    </source>
</evidence>
<dbReference type="CDD" id="cd02440">
    <property type="entry name" value="AdoMet_MTases"/>
    <property type="match status" value="1"/>
</dbReference>
<keyword evidence="2 5" id="KW-0489">Methyltransferase</keyword>
<keyword evidence="3 5" id="KW-0808">Transferase</keyword>
<feature type="domain" description="Methyltransferase type 11" evidence="4">
    <location>
        <begin position="41"/>
        <end position="129"/>
    </location>
</feature>
<reference evidence="5 6" key="2">
    <citation type="submission" date="2019-01" db="EMBL/GenBank/DDBJ databases">
        <title>Motilimonas pumilus sp. nov., isolated from the gut of sea cucumber (Apostichopus japonicus).</title>
        <authorList>
            <person name="Wang F.-Q."/>
            <person name="Ren L.-H."/>
            <person name="Lin Y.-W."/>
            <person name="Sun G.-H."/>
            <person name="Du Z.-J."/>
            <person name="Zhao J.-X."/>
            <person name="Liu X.-J."/>
            <person name="Liu L.-J."/>
        </authorList>
    </citation>
    <scope>NUCLEOTIDE SEQUENCE [LARGE SCALE GENOMIC DNA]</scope>
    <source>
        <strain evidence="5 6">PLHSC7-2</strain>
    </source>
</reference>
<dbReference type="Proteomes" id="UP000283255">
    <property type="component" value="Unassembled WGS sequence"/>
</dbReference>
<reference evidence="5 6" key="1">
    <citation type="submission" date="2018-09" db="EMBL/GenBank/DDBJ databases">
        <authorList>
            <person name="Wang F."/>
        </authorList>
    </citation>
    <scope>NUCLEOTIDE SEQUENCE [LARGE SCALE GENOMIC DNA]</scope>
    <source>
        <strain evidence="5 6">PLHSC7-2</strain>
    </source>
</reference>
<evidence type="ECO:0000256" key="1">
    <source>
        <dbReference type="ARBA" id="ARBA00008361"/>
    </source>
</evidence>
<evidence type="ECO:0000259" key="4">
    <source>
        <dbReference type="Pfam" id="PF08241"/>
    </source>
</evidence>